<reference evidence="2 3" key="1">
    <citation type="journal article" date="2012" name="J. Bacteriol.">
        <title>Complete Genome Sequence of Flavobacterium indicum GPSTA100-9T, Isolated from Warm Spring Water.</title>
        <authorList>
            <person name="Barbier P."/>
            <person name="Houel A."/>
            <person name="Loux V."/>
            <person name="Poulain J."/>
            <person name="Bernardet J.F."/>
            <person name="Touchon M."/>
            <person name="Duchaud E."/>
        </authorList>
    </citation>
    <scope>NUCLEOTIDE SEQUENCE [LARGE SCALE GENOMIC DNA]</scope>
    <source>
        <strain evidence="3">DSM 17447 / CIP 109464 / GPTSA100-9</strain>
    </source>
</reference>
<dbReference type="KEGG" id="fin:KQS_12160"/>
<dbReference type="EMBL" id="HE774682">
    <property type="protein sequence ID" value="CCG54340.1"/>
    <property type="molecule type" value="Genomic_DNA"/>
</dbReference>
<keyword evidence="1" id="KW-0732">Signal</keyword>
<evidence type="ECO:0008006" key="4">
    <source>
        <dbReference type="Google" id="ProtNLM"/>
    </source>
</evidence>
<organism evidence="2 3">
    <name type="scientific">Flavobacterium indicum (strain DSM 17447 / CIP 109464 / GPTSA100-9)</name>
    <dbReference type="NCBI Taxonomy" id="1094466"/>
    <lineage>
        <taxon>Bacteria</taxon>
        <taxon>Pseudomonadati</taxon>
        <taxon>Bacteroidota</taxon>
        <taxon>Flavobacteriia</taxon>
        <taxon>Flavobacteriales</taxon>
        <taxon>Flavobacteriaceae</taxon>
        <taxon>Flavobacterium</taxon>
    </lineage>
</organism>
<evidence type="ECO:0000256" key="1">
    <source>
        <dbReference type="SAM" id="SignalP"/>
    </source>
</evidence>
<dbReference type="PATRIC" id="fig|1094466.5.peg.2376"/>
<name>H8XRA6_FLAIG</name>
<feature type="signal peptide" evidence="1">
    <location>
        <begin position="1"/>
        <end position="20"/>
    </location>
</feature>
<gene>
    <name evidence="2" type="ordered locus">KQS_12160</name>
</gene>
<dbReference type="STRING" id="1094466.KQS_12160"/>
<accession>H8XRA6</accession>
<dbReference type="eggNOG" id="ENOG5030ZG4">
    <property type="taxonomic scope" value="Bacteria"/>
</dbReference>
<keyword evidence="3" id="KW-1185">Reference proteome</keyword>
<dbReference type="AlphaFoldDB" id="H8XRA6"/>
<dbReference type="OrthoDB" id="1359771at2"/>
<evidence type="ECO:0000313" key="3">
    <source>
        <dbReference type="Proteomes" id="UP000007599"/>
    </source>
</evidence>
<feature type="chain" id="PRO_5003617716" description="Secreted protein" evidence="1">
    <location>
        <begin position="21"/>
        <end position="190"/>
    </location>
</feature>
<dbReference type="RefSeq" id="WP_014389458.1">
    <property type="nucleotide sequence ID" value="NC_017025.1"/>
</dbReference>
<proteinExistence type="predicted"/>
<protein>
    <recommendedName>
        <fullName evidence="4">Secreted protein</fullName>
    </recommendedName>
</protein>
<reference evidence="3" key="2">
    <citation type="submission" date="2012-03" db="EMBL/GenBank/DDBJ databases">
        <title>Complete genome sequence of Flavobacterium indicum GPTSA100-9T, isolated from warm spring water.</title>
        <authorList>
            <person name="Barbier P."/>
            <person name="Houel A."/>
            <person name="Loux V."/>
            <person name="Poulain J."/>
            <person name="Bernardet J.-F."/>
            <person name="Touchon M."/>
            <person name="Duchaud E."/>
        </authorList>
    </citation>
    <scope>NUCLEOTIDE SEQUENCE [LARGE SCALE GENOMIC DNA]</scope>
    <source>
        <strain evidence="3">DSM 17447 / CIP 109464 / GPTSA100-9</strain>
    </source>
</reference>
<evidence type="ECO:0000313" key="2">
    <source>
        <dbReference type="EMBL" id="CCG54340.1"/>
    </source>
</evidence>
<dbReference type="HOGENOM" id="CLU_1426071_0_0_10"/>
<dbReference type="Proteomes" id="UP000007599">
    <property type="component" value="Chromosome I"/>
</dbReference>
<sequence>MKKLLFGFLAIMLFSVSVNAQELTKLNEDIDFVTYLKNHNDFISKTTDFNSLQSLLVDEKIDEKELLSFYTLFQTDEKGFNAFLLNQADLYKRLNLKYSFDKYSEEELKEYFTQEILEINNGTAKLAQNDCLTDYNLQIAYNGSVAVVAGYGCLALGPLSPGCMAAVAAGNVIADIQAYRAYKKCLSGGK</sequence>